<evidence type="ECO:0000313" key="1">
    <source>
        <dbReference type="EMBL" id="MBA5628246.1"/>
    </source>
</evidence>
<reference evidence="1 2" key="1">
    <citation type="submission" date="2020-07" db="EMBL/GenBank/DDBJ databases">
        <title>Moheibacter lacus sp. nov., a member of the family Flavobacteriaceae isolated from freshwater lake sediment.</title>
        <authorList>
            <person name="Liu Y."/>
        </authorList>
    </citation>
    <scope>NUCLEOTIDE SEQUENCE [LARGE SCALE GENOMIC DNA]</scope>
    <source>
        <strain evidence="1 2">BDHS18</strain>
    </source>
</reference>
<keyword evidence="2" id="KW-1185">Reference proteome</keyword>
<organism evidence="1 2">
    <name type="scientific">Moheibacter lacus</name>
    <dbReference type="NCBI Taxonomy" id="2745851"/>
    <lineage>
        <taxon>Bacteria</taxon>
        <taxon>Pseudomonadati</taxon>
        <taxon>Bacteroidota</taxon>
        <taxon>Flavobacteriia</taxon>
        <taxon>Flavobacteriales</taxon>
        <taxon>Weeksellaceae</taxon>
        <taxon>Moheibacter</taxon>
    </lineage>
</organism>
<protein>
    <submittedName>
        <fullName evidence="1">Uncharacterized protein</fullName>
    </submittedName>
</protein>
<dbReference type="PROSITE" id="PS51257">
    <property type="entry name" value="PROKAR_LIPOPROTEIN"/>
    <property type="match status" value="1"/>
</dbReference>
<gene>
    <name evidence="1" type="ORF">HU137_00510</name>
</gene>
<sequence>MKNYVGMLGILFFMATGCNKWEEKKNELKTEMIEKAIETASGQEIDALDISHVEENAAVVDIQIGDENIQNQFTNGFGSITASKETIAITIAGSENGQDNILMAFTGKDLTTLRPISGKMVVGENDGFTFSKTFIKDNSMEIQMSFEAEGEITQLQKDKVVIKVKGKIGAAMDVEKPENWKDYEGTITLHHPVFQALGSSKDDFIY</sequence>
<proteinExistence type="predicted"/>
<dbReference type="AlphaFoldDB" id="A0A838ZL69"/>
<evidence type="ECO:0000313" key="2">
    <source>
        <dbReference type="Proteomes" id="UP000552241"/>
    </source>
</evidence>
<dbReference type="Proteomes" id="UP000552241">
    <property type="component" value="Unassembled WGS sequence"/>
</dbReference>
<comment type="caution">
    <text evidence="1">The sequence shown here is derived from an EMBL/GenBank/DDBJ whole genome shotgun (WGS) entry which is preliminary data.</text>
</comment>
<name>A0A838ZL69_9FLAO</name>
<accession>A0A838ZL69</accession>
<dbReference type="EMBL" id="JACDZE010000001">
    <property type="protein sequence ID" value="MBA5628246.1"/>
    <property type="molecule type" value="Genomic_DNA"/>
</dbReference>
<dbReference type="RefSeq" id="WP_182041857.1">
    <property type="nucleotide sequence ID" value="NZ_JACDZE010000001.1"/>
</dbReference>